<evidence type="ECO:0000313" key="4">
    <source>
        <dbReference type="Proteomes" id="UP000239181"/>
    </source>
</evidence>
<keyword evidence="2" id="KW-0560">Oxidoreductase</keyword>
<name>A0A2S9I748_9GAMM</name>
<keyword evidence="4" id="KW-1185">Reference proteome</keyword>
<dbReference type="EMBL" id="PDET01000017">
    <property type="protein sequence ID" value="PRD13627.1"/>
    <property type="molecule type" value="Genomic_DNA"/>
</dbReference>
<dbReference type="SUPFAM" id="SSF51735">
    <property type="entry name" value="NAD(P)-binding Rossmann-fold domains"/>
    <property type="match status" value="1"/>
</dbReference>
<dbReference type="PANTHER" id="PTHR24320:SF274">
    <property type="entry name" value="CHAIN DEHYDROGENASE, PUTATIVE (AFU_ORTHOLOGUE AFUA_4G00440)-RELATED"/>
    <property type="match status" value="1"/>
</dbReference>
<dbReference type="PRINTS" id="PR00081">
    <property type="entry name" value="GDHRDH"/>
</dbReference>
<dbReference type="RefSeq" id="WP_105594587.1">
    <property type="nucleotide sequence ID" value="NZ_PDET01000017.1"/>
</dbReference>
<dbReference type="Gene3D" id="3.40.50.720">
    <property type="entry name" value="NAD(P)-binding Rossmann-like Domain"/>
    <property type="match status" value="1"/>
</dbReference>
<dbReference type="Pfam" id="PF00106">
    <property type="entry name" value="adh_short"/>
    <property type="match status" value="1"/>
</dbReference>
<dbReference type="PANTHER" id="PTHR24320">
    <property type="entry name" value="RETINOL DEHYDROGENASE"/>
    <property type="match status" value="1"/>
</dbReference>
<proteinExistence type="inferred from homology"/>
<protein>
    <submittedName>
        <fullName evidence="3">Daunorubicin C-13 ketoreductase</fullName>
    </submittedName>
</protein>
<comment type="caution">
    <text evidence="3">The sequence shown here is derived from an EMBL/GenBank/DDBJ whole genome shotgun (WGS) entry which is preliminary data.</text>
</comment>
<evidence type="ECO:0000256" key="2">
    <source>
        <dbReference type="ARBA" id="ARBA00023002"/>
    </source>
</evidence>
<dbReference type="OrthoDB" id="9810734at2"/>
<dbReference type="GO" id="GO:0016491">
    <property type="term" value="F:oxidoreductase activity"/>
    <property type="evidence" value="ECO:0007669"/>
    <property type="project" value="UniProtKB-KW"/>
</dbReference>
<comment type="similarity">
    <text evidence="1">Belongs to the short-chain dehydrogenases/reductases (SDR) family.</text>
</comment>
<reference evidence="3 4" key="1">
    <citation type="submission" date="2017-10" db="EMBL/GenBank/DDBJ databases">
        <title>Draft genome of two endophytic bacteria isolated from 'guarana' Paullinia cupana (Mart.) Ducke.</title>
        <authorList>
            <person name="Siqueira K.A."/>
            <person name="Liotti R.G."/>
            <person name="Mendes T.A."/>
            <person name="Soares M.A."/>
        </authorList>
    </citation>
    <scope>NUCLEOTIDE SEQUENCE [LARGE SCALE GENOMIC DNA]</scope>
    <source>
        <strain evidence="3 4">342</strain>
    </source>
</reference>
<organism evidence="3 4">
    <name type="scientific">Pantoea coffeiphila</name>
    <dbReference type="NCBI Taxonomy" id="1465635"/>
    <lineage>
        <taxon>Bacteria</taxon>
        <taxon>Pseudomonadati</taxon>
        <taxon>Pseudomonadota</taxon>
        <taxon>Gammaproteobacteria</taxon>
        <taxon>Enterobacterales</taxon>
        <taxon>Erwiniaceae</taxon>
        <taxon>Pantoea</taxon>
    </lineage>
</organism>
<sequence>MSLVFITGSTEGLGRNAAETLIEQGHRVVLHARTRERADALADLLPRTEGIVIGDLSQADEVVGLAEQVNRLGKMDAIIHNAGVYTSADRLPTSEGHARTLAVNVLAPYLLTTMLDRPQRLVFLSSGLHKGGKANFQDINWHLRTWNEDQAYAESKLYVTALALAIARHWPDVKSNAVNPGWVPTRMGGQYASDDLNEGHLTQTWLAVSNDSAALTSGGYWFHHQRHAPASLATETEFQDQLLSVLAELTGIPLR</sequence>
<gene>
    <name evidence="3" type="ORF">CQW29_20505</name>
</gene>
<dbReference type="Proteomes" id="UP000239181">
    <property type="component" value="Unassembled WGS sequence"/>
</dbReference>
<dbReference type="AlphaFoldDB" id="A0A2S9I748"/>
<dbReference type="InterPro" id="IPR036291">
    <property type="entry name" value="NAD(P)-bd_dom_sf"/>
</dbReference>
<evidence type="ECO:0000256" key="1">
    <source>
        <dbReference type="ARBA" id="ARBA00006484"/>
    </source>
</evidence>
<dbReference type="InterPro" id="IPR002347">
    <property type="entry name" value="SDR_fam"/>
</dbReference>
<accession>A0A2S9I748</accession>
<evidence type="ECO:0000313" key="3">
    <source>
        <dbReference type="EMBL" id="PRD13627.1"/>
    </source>
</evidence>